<proteinExistence type="predicted"/>
<dbReference type="InterPro" id="IPR029063">
    <property type="entry name" value="SAM-dependent_MTases_sf"/>
</dbReference>
<dbReference type="GO" id="GO:0008168">
    <property type="term" value="F:methyltransferase activity"/>
    <property type="evidence" value="ECO:0007669"/>
    <property type="project" value="UniProtKB-KW"/>
</dbReference>
<dbReference type="NCBIfam" id="TIGR01444">
    <property type="entry name" value="fkbM_fam"/>
    <property type="match status" value="1"/>
</dbReference>
<keyword evidence="2" id="KW-0489">Methyltransferase</keyword>
<dbReference type="AlphaFoldDB" id="A0A369I942"/>
<evidence type="ECO:0000313" key="2">
    <source>
        <dbReference type="EMBL" id="RDB06279.1"/>
    </source>
</evidence>
<reference evidence="2 3" key="1">
    <citation type="submission" date="2018-07" db="EMBL/GenBank/DDBJ databases">
        <title>Genome analysis of Runella aurantiaca.</title>
        <authorList>
            <person name="Yang X."/>
        </authorList>
    </citation>
    <scope>NUCLEOTIDE SEQUENCE [LARGE SCALE GENOMIC DNA]</scope>
    <source>
        <strain evidence="2 3">YX9</strain>
    </source>
</reference>
<feature type="domain" description="Methyltransferase FkbM" evidence="1">
    <location>
        <begin position="8"/>
        <end position="164"/>
    </location>
</feature>
<protein>
    <submittedName>
        <fullName evidence="2">FkbM family methyltransferase</fullName>
    </submittedName>
</protein>
<dbReference type="EMBL" id="QPIW01000005">
    <property type="protein sequence ID" value="RDB06279.1"/>
    <property type="molecule type" value="Genomic_DNA"/>
</dbReference>
<dbReference type="Pfam" id="PF05050">
    <property type="entry name" value="Methyltransf_21"/>
    <property type="match status" value="1"/>
</dbReference>
<evidence type="ECO:0000313" key="3">
    <source>
        <dbReference type="Proteomes" id="UP000253141"/>
    </source>
</evidence>
<organism evidence="2 3">
    <name type="scientific">Runella aurantiaca</name>
    <dbReference type="NCBI Taxonomy" id="2282308"/>
    <lineage>
        <taxon>Bacteria</taxon>
        <taxon>Pseudomonadati</taxon>
        <taxon>Bacteroidota</taxon>
        <taxon>Cytophagia</taxon>
        <taxon>Cytophagales</taxon>
        <taxon>Spirosomataceae</taxon>
        <taxon>Runella</taxon>
    </lineage>
</organism>
<keyword evidence="2" id="KW-0808">Transferase</keyword>
<evidence type="ECO:0000259" key="1">
    <source>
        <dbReference type="Pfam" id="PF05050"/>
    </source>
</evidence>
<accession>A0A369I942</accession>
<dbReference type="OrthoDB" id="9812600at2"/>
<dbReference type="SUPFAM" id="SSF53335">
    <property type="entry name" value="S-adenosyl-L-methionine-dependent methyltransferases"/>
    <property type="match status" value="1"/>
</dbReference>
<dbReference type="GO" id="GO:0032259">
    <property type="term" value="P:methylation"/>
    <property type="evidence" value="ECO:0007669"/>
    <property type="project" value="UniProtKB-KW"/>
</dbReference>
<dbReference type="Proteomes" id="UP000253141">
    <property type="component" value="Unassembled WGS sequence"/>
</dbReference>
<dbReference type="RefSeq" id="WP_114460659.1">
    <property type="nucleotide sequence ID" value="NZ_QPIW01000005.1"/>
</dbReference>
<dbReference type="InterPro" id="IPR006342">
    <property type="entry name" value="FkbM_mtfrase"/>
</dbReference>
<gene>
    <name evidence="2" type="ORF">DVG78_08420</name>
</gene>
<sequence>MKNNLIYDIGMHLGYDTQMYLDKGYNVIAVEANTFLVGKAKKKMSKPIENNRLQILNFAISEIDSGVVPFYISINKSIQSSLEKNMAERGSTVLKIEVNTTKLSTLFQKYGVPYYCKIDIEGYDYIALKSLQGFPSLLPKFISAEINNISNEGHTAENISSKKELYDIWLSILTLLKQIGYTKFKVIDQSSLQNISNSTYIKNDFLLKKNIYSKINKKALRIKECLSLKKSFNLGYFKDCSGPFGEYLEGEWLDFEITKDLIMSYGNTMLKHGIKTMWCDIHATY</sequence>
<keyword evidence="3" id="KW-1185">Reference proteome</keyword>
<comment type="caution">
    <text evidence="2">The sequence shown here is derived from an EMBL/GenBank/DDBJ whole genome shotgun (WGS) entry which is preliminary data.</text>
</comment>
<dbReference type="Gene3D" id="3.40.50.150">
    <property type="entry name" value="Vaccinia Virus protein VP39"/>
    <property type="match status" value="1"/>
</dbReference>
<name>A0A369I942_9BACT</name>